<gene>
    <name evidence="1" type="ORF">SIID45300_01759</name>
</gene>
<keyword evidence="2" id="KW-1185">Reference proteome</keyword>
<reference evidence="1 2" key="2">
    <citation type="submission" date="2024-09" db="EMBL/GenBank/DDBJ databases">
        <title>Draft genome sequence of Candidatus Magnetaquicoccaceae bacterium FCR-1.</title>
        <authorList>
            <person name="Shimoshige H."/>
            <person name="Shimamura S."/>
            <person name="Taoka A."/>
            <person name="Kobayashi H."/>
            <person name="Maekawa T."/>
        </authorList>
    </citation>
    <scope>NUCLEOTIDE SEQUENCE [LARGE SCALE GENOMIC DNA]</scope>
    <source>
        <strain evidence="1 2">FCR-1</strain>
    </source>
</reference>
<name>A0ABQ0C979_9PROT</name>
<evidence type="ECO:0000313" key="2">
    <source>
        <dbReference type="Proteomes" id="UP001628193"/>
    </source>
</evidence>
<proteinExistence type="predicted"/>
<dbReference type="Proteomes" id="UP001628193">
    <property type="component" value="Unassembled WGS sequence"/>
</dbReference>
<protein>
    <submittedName>
        <fullName evidence="1">Uncharacterized protein</fullName>
    </submittedName>
</protein>
<dbReference type="RefSeq" id="WP_420905121.1">
    <property type="nucleotide sequence ID" value="NZ_BAAFGK010000004.1"/>
</dbReference>
<reference evidence="1 2" key="1">
    <citation type="submission" date="2024-05" db="EMBL/GenBank/DDBJ databases">
        <authorList>
            <consortium name="Candidatus Magnetaquicoccaceae bacterium FCR-1 genome sequencing consortium"/>
            <person name="Shimoshige H."/>
            <person name="Shimamura S."/>
            <person name="Taoka A."/>
            <person name="Kobayashi H."/>
            <person name="Maekawa T."/>
        </authorList>
    </citation>
    <scope>NUCLEOTIDE SEQUENCE [LARGE SCALE GENOMIC DNA]</scope>
    <source>
        <strain evidence="1 2">FCR-1</strain>
    </source>
</reference>
<evidence type="ECO:0000313" key="1">
    <source>
        <dbReference type="EMBL" id="GAB0057431.1"/>
    </source>
</evidence>
<organism evidence="1 2">
    <name type="scientific">Candidatus Magnetaquiglobus chichijimensis</name>
    <dbReference type="NCBI Taxonomy" id="3141448"/>
    <lineage>
        <taxon>Bacteria</taxon>
        <taxon>Pseudomonadati</taxon>
        <taxon>Pseudomonadota</taxon>
        <taxon>Magnetococcia</taxon>
        <taxon>Magnetococcales</taxon>
        <taxon>Candidatus Magnetaquicoccaceae</taxon>
        <taxon>Candidatus Magnetaquiglobus</taxon>
    </lineage>
</organism>
<accession>A0ABQ0C979</accession>
<dbReference type="CDD" id="cd11539">
    <property type="entry name" value="NTP-PPase_u2"/>
    <property type="match status" value="1"/>
</dbReference>
<dbReference type="EMBL" id="BAAFGK010000004">
    <property type="protein sequence ID" value="GAB0057431.1"/>
    <property type="molecule type" value="Genomic_DNA"/>
</dbReference>
<sequence>MNDEVEIYAEALAIYGPTAQIMMMLEEMAELQIALLDRIRGRGDLDLCRRQIVEELADVSIMIGQMRHMFCSEAEFDRQKKLKIDRLGERIKARMAKLKAETELLETR</sequence>
<comment type="caution">
    <text evidence="1">The sequence shown here is derived from an EMBL/GenBank/DDBJ whole genome shotgun (WGS) entry which is preliminary data.</text>
</comment>